<dbReference type="PANTHER" id="PTHR46039">
    <property type="entry name" value="SUCROSE-PHOSPHATE SYNTHASE 3-RELATED"/>
    <property type="match status" value="1"/>
</dbReference>
<feature type="compositionally biased region" description="Polar residues" evidence="7">
    <location>
        <begin position="749"/>
        <end position="772"/>
    </location>
</feature>
<reference evidence="10" key="1">
    <citation type="journal article" date="2020" name="bioRxiv">
        <title>Comparative genomics of Chlamydomonas.</title>
        <authorList>
            <person name="Craig R.J."/>
            <person name="Hasan A.R."/>
            <person name="Ness R.W."/>
            <person name="Keightley P.D."/>
        </authorList>
    </citation>
    <scope>NUCLEOTIDE SEQUENCE</scope>
    <source>
        <strain evidence="10">CCAP 11/70</strain>
    </source>
</reference>
<feature type="region of interest" description="Disordered" evidence="7">
    <location>
        <begin position="309"/>
        <end position="351"/>
    </location>
</feature>
<dbReference type="SUPFAM" id="SSF53756">
    <property type="entry name" value="UDP-Glycosyltransferase/glycogen phosphorylase"/>
    <property type="match status" value="2"/>
</dbReference>
<feature type="region of interest" description="Disordered" evidence="7">
    <location>
        <begin position="190"/>
        <end position="223"/>
    </location>
</feature>
<feature type="compositionally biased region" description="Acidic residues" evidence="7">
    <location>
        <begin position="134"/>
        <end position="156"/>
    </location>
</feature>
<dbReference type="InterPro" id="IPR001296">
    <property type="entry name" value="Glyco_trans_1"/>
</dbReference>
<dbReference type="EMBL" id="JAEHOE010000008">
    <property type="protein sequence ID" value="KAG2498974.1"/>
    <property type="molecule type" value="Genomic_DNA"/>
</dbReference>
<feature type="domain" description="Glycosyl transferase family 1" evidence="8">
    <location>
        <begin position="938"/>
        <end position="1113"/>
    </location>
</feature>
<gene>
    <name evidence="10" type="ORF">HYH03_003161</name>
</gene>
<dbReference type="OrthoDB" id="512920at2759"/>
<keyword evidence="11" id="KW-1185">Reference proteome</keyword>
<evidence type="ECO:0000256" key="4">
    <source>
        <dbReference type="ARBA" id="ARBA00022679"/>
    </source>
</evidence>
<dbReference type="Pfam" id="PF00862">
    <property type="entry name" value="GT-B_Sucrose_synth"/>
    <property type="match status" value="1"/>
</dbReference>
<organism evidence="10 11">
    <name type="scientific">Edaphochlamys debaryana</name>
    <dbReference type="NCBI Taxonomy" id="47281"/>
    <lineage>
        <taxon>Eukaryota</taxon>
        <taxon>Viridiplantae</taxon>
        <taxon>Chlorophyta</taxon>
        <taxon>core chlorophytes</taxon>
        <taxon>Chlorophyceae</taxon>
        <taxon>CS clade</taxon>
        <taxon>Chlamydomonadales</taxon>
        <taxon>Chlamydomonadales incertae sedis</taxon>
        <taxon>Edaphochlamys</taxon>
    </lineage>
</organism>
<feature type="compositionally biased region" description="Low complexity" evidence="7">
    <location>
        <begin position="788"/>
        <end position="800"/>
    </location>
</feature>
<evidence type="ECO:0000259" key="9">
    <source>
        <dbReference type="Pfam" id="PF00862"/>
    </source>
</evidence>
<dbReference type="GO" id="GO:0046524">
    <property type="term" value="F:sucrose-phosphate synthase activity"/>
    <property type="evidence" value="ECO:0007669"/>
    <property type="project" value="UniProtKB-EC"/>
</dbReference>
<dbReference type="Gene3D" id="3.40.50.2000">
    <property type="entry name" value="Glycogen Phosphorylase B"/>
    <property type="match status" value="2"/>
</dbReference>
<dbReference type="InterPro" id="IPR044161">
    <property type="entry name" value="SPS"/>
</dbReference>
<feature type="region of interest" description="Disordered" evidence="7">
    <location>
        <begin position="736"/>
        <end position="869"/>
    </location>
</feature>
<feature type="region of interest" description="Disordered" evidence="7">
    <location>
        <begin position="442"/>
        <end position="472"/>
    </location>
</feature>
<evidence type="ECO:0000256" key="1">
    <source>
        <dbReference type="ARBA" id="ARBA00006530"/>
    </source>
</evidence>
<evidence type="ECO:0000256" key="6">
    <source>
        <dbReference type="ARBA" id="ARBA00047471"/>
    </source>
</evidence>
<keyword evidence="3" id="KW-0328">Glycosyltransferase</keyword>
<name>A0A835YC34_9CHLO</name>
<accession>A0A835YC34</accession>
<feature type="compositionally biased region" description="Gly residues" evidence="7">
    <location>
        <begin position="777"/>
        <end position="787"/>
    </location>
</feature>
<comment type="catalytic activity">
    <reaction evidence="6">
        <text>beta-D-fructose 6-phosphate + UDP-alpha-D-glucose = sucrose 6(F)-phosphate + UDP + H(+)</text>
        <dbReference type="Rhea" id="RHEA:22172"/>
        <dbReference type="ChEBI" id="CHEBI:15378"/>
        <dbReference type="ChEBI" id="CHEBI:57634"/>
        <dbReference type="ChEBI" id="CHEBI:57723"/>
        <dbReference type="ChEBI" id="CHEBI:58223"/>
        <dbReference type="ChEBI" id="CHEBI:58885"/>
        <dbReference type="EC" id="2.4.1.14"/>
    </reaction>
</comment>
<protein>
    <recommendedName>
        <fullName evidence="2">sucrose-phosphate synthase</fullName>
        <ecNumber evidence="2">2.4.1.14</ecNumber>
    </recommendedName>
</protein>
<evidence type="ECO:0000259" key="8">
    <source>
        <dbReference type="Pfam" id="PF00534"/>
    </source>
</evidence>
<evidence type="ECO:0000313" key="11">
    <source>
        <dbReference type="Proteomes" id="UP000612055"/>
    </source>
</evidence>
<dbReference type="PANTHER" id="PTHR46039:SF5">
    <property type="entry name" value="SUCROSE-PHOSPHATE SYNTHASE 3-RELATED"/>
    <property type="match status" value="1"/>
</dbReference>
<evidence type="ECO:0000256" key="3">
    <source>
        <dbReference type="ARBA" id="ARBA00022676"/>
    </source>
</evidence>
<evidence type="ECO:0000313" key="10">
    <source>
        <dbReference type="EMBL" id="KAG2498974.1"/>
    </source>
</evidence>
<feature type="region of interest" description="Disordered" evidence="7">
    <location>
        <begin position="667"/>
        <end position="717"/>
    </location>
</feature>
<keyword evidence="4" id="KW-0808">Transferase</keyword>
<dbReference type="Pfam" id="PF00534">
    <property type="entry name" value="Glycos_transf_1"/>
    <property type="match status" value="1"/>
</dbReference>
<feature type="region of interest" description="Disordered" evidence="7">
    <location>
        <begin position="126"/>
        <end position="160"/>
    </location>
</feature>
<evidence type="ECO:0000256" key="7">
    <source>
        <dbReference type="SAM" id="MobiDB-lite"/>
    </source>
</evidence>
<dbReference type="Proteomes" id="UP000612055">
    <property type="component" value="Unassembled WGS sequence"/>
</dbReference>
<feature type="compositionally biased region" description="Low complexity" evidence="7">
    <location>
        <begin position="667"/>
        <end position="678"/>
    </location>
</feature>
<comment type="caution">
    <text evidence="10">The sequence shown here is derived from an EMBL/GenBank/DDBJ whole genome shotgun (WGS) entry which is preliminary data.</text>
</comment>
<evidence type="ECO:0000256" key="2">
    <source>
        <dbReference type="ARBA" id="ARBA00012536"/>
    </source>
</evidence>
<feature type="domain" description="Sucrose synthase first GT-B" evidence="9">
    <location>
        <begin position="476"/>
        <end position="644"/>
    </location>
</feature>
<dbReference type="InterPro" id="IPR000368">
    <property type="entry name" value="Sucrose_synth_GT-B1"/>
</dbReference>
<sequence length="1811" mass="180184">MDISSAANSWVDSYLEALISSGSRDSLAARTGAAAGSYFVPEAVDADRQVCARYYVNQILGLDEDALRKSWNKVQRANRDSPLERDARIEYLSWRVWAMKRKRAALAALRAARAARAAARRRAASLEAGAAEGGEGEGEGGEDEDDGGEAEGEVESDDRGTLAYLDELDTATASLEPLTEEVDLADPAAAAGLPLGSHGTLHEPEPLSPDQPAVPDMEQPEEQSWDAVAPIKQATMARTGRGTKALDAASGASVKGGDAGTAVSVLSPSAFSLPTSAGATTARLSAGRHSSGSATGSATAAAAAAASSPSAAGPIAPSPPSSRAAHAATPSILGPHHAPSSPAPSAFAPSSAHATAATTAIPTATTAAHVGPPTEADLALLVNRQPRLYVVLISLHGLVRGTKMELGRDPDTGGQVKYVVELARALGRVPSVARVDASYSVPQERLDGGGPPSPGASAGGAPPGEAPEDPEGAFIVRLPCGPSEAYLKKEDLWPHVREFADHALRHVASTLGSLARTGSPAQLWGIHGHYADAGEAAALLASSLGAPMLMTGHSLGRNKKAHLLASGSVSLAEVEATYRISRRIEAEERALDAATAVFTSTQQEVKEQWGLYDGYREQLAAALSQRRVPGLQAPSMVVIPPGLDFSALKVSLPPDPLAALLEAHAASRPRGPGAPAGSTLVSRQVSRRGTPFLSRRTSLDGATAPGPGPTAATPPTAGPAVSLCAALGIEEAISAIATPGPGPAPKVPSSASTSSLQAAGQGTVTFQASPMNSAPVGSGGSTGGGLGSAADAASASDPGVKISLLPPASTSEPVAPITTPAPREPRAIRAIRTSTPGSASGHPALPTPDRTPPRSPFAGPPSPIRRGLLGPFNDAAAAAAAALGNGGGGANGGLASPPSGSGVVNAPPASASALALPPPQQSVVFTEPPIWREVHRFLRNPAKPVILAMSRPDAKKNVTALIRAYGSSAVLRDLANLVLVLGNRDQIDGMASGSARVMESVLKLVDAYDLYGSVAYPKRHAQSDISDIYHIAAATRGVFVNVALQEPFGLTLIEAAAHGVPIVATCHGGPVDIVATLRNGVTVEPGDVGAIAGAVTEIITRPELWDTYSNNGRTNILAYSWPSHVLSYLRAVEARRATDPDVAGDLAGTGPLGALATGGAVGAPATPGGPAGGGASGAATGPVGAAGCHGSPGTVGLRAAFSLSYDDLNHLTRAAGDQGLPALGEALSQLAAGRAASLQFELSPAMVAAAAAGLDADKAAAVAAAASDLLRGADGAASGGGGGGGRRGSISFDANDPTAAATLKLFGDGGGAISGGGVQELLPPPPAQSAGPELFPGASLTLQARLSPAEAAGRWVVFVADDAADLARAAAALAALAEARRQAAAAGARTLGELSALVRHALGLPPSPASDPIDADPSATALLALPASALGLGVVSCLGCSDTRSGLAGGGLSLSDLDFMACNNAAQLWLTGAKAAVVQPAQRGSSGGGVGSPGTTVSGAAPEVGCGGAGGGGGSGGAALELLFDEGWERHMERRWEPTAAKQVVRRILSNRSGWGRLPLGRPGFPPPRISALGPYHVMATFTPPSVAAAADLAPAVLLSRFRRKLRLSGLRAQTVVTPPLGPAAAGRAHSIGLPAALMGLLGRAGSVAAGLLGRASSLAGGAAAAGGSGLAGATSAELEALAAMDSSASGGGAAGGGGGSAANGGLTLHIVPLRCSRALVLRYLSCKYGIPLEHVTVAAFHAGGAAAPAAATAAGEVVVRCSDGEDLVAGLQRVALLPPLTAASAAAAAGLPAFKVDLAPYKSSGRVVVL</sequence>
<dbReference type="EC" id="2.4.1.14" evidence="2"/>
<comment type="function">
    <text evidence="5">Plays a role in photosynthetic sucrose synthesis by catalyzing the rate-limiting step of sucrose biosynthesis from UDP-glucose and fructose- 6-phosphate. Involved in the regulation of carbon partitioning in the leaves of plants. May regulate the synthesis of sucrose and therefore play a major role as a limiting factor in the export of photoassimilates out of the leaf. Plays a role for sucrose availability that is essential for plant growth and fiber elongation.</text>
</comment>
<proteinExistence type="inferred from homology"/>
<comment type="similarity">
    <text evidence="1">Belongs to the glycosyltransferase 1 family.</text>
</comment>
<evidence type="ECO:0000256" key="5">
    <source>
        <dbReference type="ARBA" id="ARBA00024883"/>
    </source>
</evidence>
<feature type="compositionally biased region" description="Low complexity" evidence="7">
    <location>
        <begin position="701"/>
        <end position="717"/>
    </location>
</feature>
<feature type="compositionally biased region" description="Pro residues" evidence="7">
    <location>
        <begin position="845"/>
        <end position="863"/>
    </location>
</feature>